<evidence type="ECO:0000313" key="2">
    <source>
        <dbReference type="Proteomes" id="UP000237000"/>
    </source>
</evidence>
<keyword evidence="2" id="KW-1185">Reference proteome</keyword>
<dbReference type="EMBL" id="JXTC01000500">
    <property type="protein sequence ID" value="PON49525.1"/>
    <property type="molecule type" value="Genomic_DNA"/>
</dbReference>
<proteinExistence type="predicted"/>
<protein>
    <submittedName>
        <fullName evidence="1">Uncharacterized protein</fullName>
    </submittedName>
</protein>
<organism evidence="1 2">
    <name type="scientific">Trema orientale</name>
    <name type="common">Charcoal tree</name>
    <name type="synonym">Celtis orientalis</name>
    <dbReference type="NCBI Taxonomy" id="63057"/>
    <lineage>
        <taxon>Eukaryota</taxon>
        <taxon>Viridiplantae</taxon>
        <taxon>Streptophyta</taxon>
        <taxon>Embryophyta</taxon>
        <taxon>Tracheophyta</taxon>
        <taxon>Spermatophyta</taxon>
        <taxon>Magnoliopsida</taxon>
        <taxon>eudicotyledons</taxon>
        <taxon>Gunneridae</taxon>
        <taxon>Pentapetalae</taxon>
        <taxon>rosids</taxon>
        <taxon>fabids</taxon>
        <taxon>Rosales</taxon>
        <taxon>Cannabaceae</taxon>
        <taxon>Trema</taxon>
    </lineage>
</organism>
<sequence length="63" mass="7518">VKRLKHCRVLVLLLLVLSCKVVYIQTYLETFDSNLRTRDLVWVSTYFLNYYVTSEWLFLGDVA</sequence>
<evidence type="ECO:0000313" key="1">
    <source>
        <dbReference type="EMBL" id="PON49525.1"/>
    </source>
</evidence>
<reference evidence="2" key="1">
    <citation type="submission" date="2016-06" db="EMBL/GenBank/DDBJ databases">
        <title>Parallel loss of symbiosis genes in relatives of nitrogen-fixing non-legume Parasponia.</title>
        <authorList>
            <person name="Van Velzen R."/>
            <person name="Holmer R."/>
            <person name="Bu F."/>
            <person name="Rutten L."/>
            <person name="Van Zeijl A."/>
            <person name="Liu W."/>
            <person name="Santuari L."/>
            <person name="Cao Q."/>
            <person name="Sharma T."/>
            <person name="Shen D."/>
            <person name="Roswanjaya Y."/>
            <person name="Wardhani T."/>
            <person name="Kalhor M.S."/>
            <person name="Jansen J."/>
            <person name="Van den Hoogen J."/>
            <person name="Gungor B."/>
            <person name="Hartog M."/>
            <person name="Hontelez J."/>
            <person name="Verver J."/>
            <person name="Yang W.-C."/>
            <person name="Schijlen E."/>
            <person name="Repin R."/>
            <person name="Schilthuizen M."/>
            <person name="Schranz E."/>
            <person name="Heidstra R."/>
            <person name="Miyata K."/>
            <person name="Fedorova E."/>
            <person name="Kohlen W."/>
            <person name="Bisseling T."/>
            <person name="Smit S."/>
            <person name="Geurts R."/>
        </authorList>
    </citation>
    <scope>NUCLEOTIDE SEQUENCE [LARGE SCALE GENOMIC DNA]</scope>
    <source>
        <strain evidence="2">cv. RG33-2</strain>
    </source>
</reference>
<name>A0A2P5BL39_TREOI</name>
<comment type="caution">
    <text evidence="1">The sequence shown here is derived from an EMBL/GenBank/DDBJ whole genome shotgun (WGS) entry which is preliminary data.</text>
</comment>
<accession>A0A2P5BL39</accession>
<dbReference type="Proteomes" id="UP000237000">
    <property type="component" value="Unassembled WGS sequence"/>
</dbReference>
<gene>
    <name evidence="1" type="ORF">TorRG33x02_317520</name>
</gene>
<dbReference type="InParanoid" id="A0A2P5BL39"/>
<feature type="non-terminal residue" evidence="1">
    <location>
        <position position="1"/>
    </location>
</feature>
<dbReference type="AlphaFoldDB" id="A0A2P5BL39"/>